<feature type="domain" description="AB hydrolase-1" evidence="1">
    <location>
        <begin position="26"/>
        <end position="269"/>
    </location>
</feature>
<dbReference type="Pfam" id="PF00561">
    <property type="entry name" value="Abhydrolase_1"/>
    <property type="match status" value="1"/>
</dbReference>
<reference evidence="3" key="1">
    <citation type="journal article" date="2019" name="Int. J. Syst. Evol. Microbiol.">
        <title>The Global Catalogue of Microorganisms (GCM) 10K type strain sequencing project: providing services to taxonomists for standard genome sequencing and annotation.</title>
        <authorList>
            <consortium name="The Broad Institute Genomics Platform"/>
            <consortium name="The Broad Institute Genome Sequencing Center for Infectious Disease"/>
            <person name="Wu L."/>
            <person name="Ma J."/>
        </authorList>
    </citation>
    <scope>NUCLEOTIDE SEQUENCE [LARGE SCALE GENOMIC DNA]</scope>
    <source>
        <strain evidence="3">CGMCC 1.12286</strain>
    </source>
</reference>
<keyword evidence="3" id="KW-1185">Reference proteome</keyword>
<sequence length="285" mass="31499">MKEHTITLSDGRNLGYVEYGQKDGEVVFMFHGTPGSRYYIYATRLASIAEKGQISLRIIVPERPGYGLSDAKAGRTVEDWCHDVEALAQALGVNRFSVVGISGGGPFALACASRMSEYVRKVAVICGMGPVSILGQEGLSGEEKMCLEGPDSARLYMERLANMVNADPDRFAAYYISSLPEKDRELISDDLVPVFKQFAIEAARQVEGAIHDYVLYGQPWNLSLEEIHIPVAFWHSEADHAVPIHHADYLANLIPHAQLHRLQDYDHTGSVLAAQPALYDFLTTD</sequence>
<proteinExistence type="predicted"/>
<accession>A0ABW4JC32</accession>
<dbReference type="PANTHER" id="PTHR43433:SF10">
    <property type="entry name" value="AB HYDROLASE-1 DOMAIN-CONTAINING PROTEIN"/>
    <property type="match status" value="1"/>
</dbReference>
<dbReference type="InterPro" id="IPR050471">
    <property type="entry name" value="AB_hydrolase"/>
</dbReference>
<dbReference type="EMBL" id="JBHUCX010000014">
    <property type="protein sequence ID" value="MFD1673934.1"/>
    <property type="molecule type" value="Genomic_DNA"/>
</dbReference>
<dbReference type="GO" id="GO:0016787">
    <property type="term" value="F:hydrolase activity"/>
    <property type="evidence" value="ECO:0007669"/>
    <property type="project" value="UniProtKB-KW"/>
</dbReference>
<evidence type="ECO:0000313" key="2">
    <source>
        <dbReference type="EMBL" id="MFD1673934.1"/>
    </source>
</evidence>
<dbReference type="InterPro" id="IPR029058">
    <property type="entry name" value="AB_hydrolase_fold"/>
</dbReference>
<comment type="caution">
    <text evidence="2">The sequence shown here is derived from an EMBL/GenBank/DDBJ whole genome shotgun (WGS) entry which is preliminary data.</text>
</comment>
<evidence type="ECO:0000259" key="1">
    <source>
        <dbReference type="Pfam" id="PF00561"/>
    </source>
</evidence>
<protein>
    <submittedName>
        <fullName evidence="2">Alpha/beta fold hydrolase</fullName>
    </submittedName>
</protein>
<dbReference type="Proteomes" id="UP001597079">
    <property type="component" value="Unassembled WGS sequence"/>
</dbReference>
<keyword evidence="2" id="KW-0378">Hydrolase</keyword>
<dbReference type="PANTHER" id="PTHR43433">
    <property type="entry name" value="HYDROLASE, ALPHA/BETA FOLD FAMILY PROTEIN"/>
    <property type="match status" value="1"/>
</dbReference>
<gene>
    <name evidence="2" type="ORF">ACFSB2_04325</name>
</gene>
<organism evidence="2 3">
    <name type="scientific">Alicyclobacillus fodiniaquatilis</name>
    <dbReference type="NCBI Taxonomy" id="1661150"/>
    <lineage>
        <taxon>Bacteria</taxon>
        <taxon>Bacillati</taxon>
        <taxon>Bacillota</taxon>
        <taxon>Bacilli</taxon>
        <taxon>Bacillales</taxon>
        <taxon>Alicyclobacillaceae</taxon>
        <taxon>Alicyclobacillus</taxon>
    </lineage>
</organism>
<dbReference type="InterPro" id="IPR000073">
    <property type="entry name" value="AB_hydrolase_1"/>
</dbReference>
<dbReference type="RefSeq" id="WP_377941555.1">
    <property type="nucleotide sequence ID" value="NZ_JBHUCX010000014.1"/>
</dbReference>
<evidence type="ECO:0000313" key="3">
    <source>
        <dbReference type="Proteomes" id="UP001597079"/>
    </source>
</evidence>
<name>A0ABW4JC32_9BACL</name>
<dbReference type="Gene3D" id="3.40.50.1820">
    <property type="entry name" value="alpha/beta hydrolase"/>
    <property type="match status" value="1"/>
</dbReference>
<dbReference type="SUPFAM" id="SSF53474">
    <property type="entry name" value="alpha/beta-Hydrolases"/>
    <property type="match status" value="1"/>
</dbReference>